<sequence>MGWNLLFWLVICFPANIALLASTFYQVLILSDLESDYINPFDAASRINYFVLPEYVGQGALCALCLFTGHWFMFLLTVPVTCYHLRLYVKREHLIDVTEVFRVLNAEKKYRIAKLALYLTVLIVTIFRLLTSVTCFGSCLGQSDLSRSNPEAKLWPPQPFCLKVEISLCVLLTFPTPFHLSFMGLPVRYPQDPPLRLTLTAVYYLGIEDDEDIGNLW</sequence>
<keyword evidence="10" id="KW-1185">Reference proteome</keyword>
<dbReference type="GO" id="GO:0016020">
    <property type="term" value="C:membrane"/>
    <property type="evidence" value="ECO:0007669"/>
    <property type="project" value="UniProtKB-SubCell"/>
</dbReference>
<evidence type="ECO:0000313" key="7">
    <source>
        <dbReference type="EMBL" id="RZC25473.1"/>
    </source>
</evidence>
<organism evidence="7 10">
    <name type="scientific">Glycine soja</name>
    <name type="common">Wild soybean</name>
    <dbReference type="NCBI Taxonomy" id="3848"/>
    <lineage>
        <taxon>Eukaryota</taxon>
        <taxon>Viridiplantae</taxon>
        <taxon>Streptophyta</taxon>
        <taxon>Embryophyta</taxon>
        <taxon>Tracheophyta</taxon>
        <taxon>Spermatophyta</taxon>
        <taxon>Magnoliopsida</taxon>
        <taxon>eudicotyledons</taxon>
        <taxon>Gunneridae</taxon>
        <taxon>Pentapetalae</taxon>
        <taxon>rosids</taxon>
        <taxon>fabids</taxon>
        <taxon>Fabales</taxon>
        <taxon>Fabaceae</taxon>
        <taxon>Papilionoideae</taxon>
        <taxon>50 kb inversion clade</taxon>
        <taxon>NPAAA clade</taxon>
        <taxon>indigoferoid/millettioid clade</taxon>
        <taxon>Phaseoleae</taxon>
        <taxon>Glycine</taxon>
        <taxon>Glycine subgen. Soja</taxon>
    </lineage>
</organism>
<name>A0A445LQC2_GLYSO</name>
<evidence type="ECO:0000256" key="6">
    <source>
        <dbReference type="SAM" id="Phobius"/>
    </source>
</evidence>
<feature type="transmembrane region" description="Helical" evidence="6">
    <location>
        <begin position="112"/>
        <end position="130"/>
    </location>
</feature>
<evidence type="ECO:0000313" key="9">
    <source>
        <dbReference type="EMBL" id="RZC25475.1"/>
    </source>
</evidence>
<comment type="caution">
    <text evidence="7">The sequence shown here is derived from an EMBL/GenBank/DDBJ whole genome shotgun (WGS) entry which is preliminary data.</text>
</comment>
<reference evidence="7 10" key="1">
    <citation type="submission" date="2018-09" db="EMBL/GenBank/DDBJ databases">
        <title>A high-quality reference genome of wild soybean provides a powerful tool to mine soybean genomes.</title>
        <authorList>
            <person name="Xie M."/>
            <person name="Chung C.Y.L."/>
            <person name="Li M.-W."/>
            <person name="Wong F.-L."/>
            <person name="Chan T.-F."/>
            <person name="Lam H.-M."/>
        </authorList>
    </citation>
    <scope>NUCLEOTIDE SEQUENCE [LARGE SCALE GENOMIC DNA]</scope>
    <source>
        <strain evidence="10">cv. W05</strain>
        <tissue evidence="7">Hypocotyl of etiolated seedlings</tissue>
    </source>
</reference>
<evidence type="ECO:0000313" key="10">
    <source>
        <dbReference type="Proteomes" id="UP000289340"/>
    </source>
</evidence>
<dbReference type="Pfam" id="PF03311">
    <property type="entry name" value="Cornichon"/>
    <property type="match status" value="1"/>
</dbReference>
<keyword evidence="4 6" id="KW-1133">Transmembrane helix</keyword>
<comment type="similarity">
    <text evidence="2">Belongs to the cornichon family.</text>
</comment>
<keyword evidence="3 6" id="KW-0812">Transmembrane</keyword>
<dbReference type="EMBL" id="QZWG01000002">
    <property type="protein sequence ID" value="RZC25475.1"/>
    <property type="molecule type" value="Genomic_DNA"/>
</dbReference>
<dbReference type="GO" id="GO:0016192">
    <property type="term" value="P:vesicle-mediated transport"/>
    <property type="evidence" value="ECO:0007669"/>
    <property type="project" value="InterPro"/>
</dbReference>
<evidence type="ECO:0000256" key="2">
    <source>
        <dbReference type="ARBA" id="ARBA00010095"/>
    </source>
</evidence>
<evidence type="ECO:0000256" key="1">
    <source>
        <dbReference type="ARBA" id="ARBA00004141"/>
    </source>
</evidence>
<dbReference type="InterPro" id="IPR003377">
    <property type="entry name" value="Cornichon"/>
</dbReference>
<evidence type="ECO:0000256" key="4">
    <source>
        <dbReference type="ARBA" id="ARBA00022989"/>
    </source>
</evidence>
<dbReference type="AlphaFoldDB" id="A0A445LQC2"/>
<evidence type="ECO:0000313" key="8">
    <source>
        <dbReference type="EMBL" id="RZC25474.1"/>
    </source>
</evidence>
<evidence type="ECO:0000256" key="5">
    <source>
        <dbReference type="ARBA" id="ARBA00023136"/>
    </source>
</evidence>
<keyword evidence="5 6" id="KW-0472">Membrane</keyword>
<dbReference type="EMBL" id="QZWG01000002">
    <property type="protein sequence ID" value="RZC25474.1"/>
    <property type="molecule type" value="Genomic_DNA"/>
</dbReference>
<evidence type="ECO:0000256" key="3">
    <source>
        <dbReference type="ARBA" id="ARBA00022692"/>
    </source>
</evidence>
<feature type="transmembrane region" description="Helical" evidence="6">
    <location>
        <begin position="55"/>
        <end position="83"/>
    </location>
</feature>
<proteinExistence type="inferred from homology"/>
<protein>
    <submittedName>
        <fullName evidence="7">Protein cornichon-like 1 isoform C</fullName>
    </submittedName>
    <submittedName>
        <fullName evidence="8">Protein cornichon-like 1 isoform D</fullName>
    </submittedName>
    <submittedName>
        <fullName evidence="9">Protein cornichon-like 1 isoform E</fullName>
    </submittedName>
</protein>
<accession>A0A445LQC2</accession>
<comment type="subcellular location">
    <subcellularLocation>
        <location evidence="1">Membrane</location>
        <topology evidence="1">Multi-pass membrane protein</topology>
    </subcellularLocation>
</comment>
<gene>
    <name evidence="7" type="ORF">D0Y65_004249</name>
</gene>
<dbReference type="EMBL" id="QZWG01000002">
    <property type="protein sequence ID" value="RZC25473.1"/>
    <property type="molecule type" value="Genomic_DNA"/>
</dbReference>
<dbReference type="Proteomes" id="UP000289340">
    <property type="component" value="Chromosome 2"/>
</dbReference>
<dbReference type="SMART" id="SM01398">
    <property type="entry name" value="Cornichon"/>
    <property type="match status" value="1"/>
</dbReference>
<dbReference type="PANTHER" id="PTHR12290">
    <property type="entry name" value="CORNICHON-RELATED"/>
    <property type="match status" value="1"/>
</dbReference>